<sequence length="391" mass="41650">MNRPLDGFTVVAVEQAVAAPLATRNLADLGARVIKVERVDGGDFARAYDHTVHGTGAHFVWLNRGKESIAVDLKTPEGRDVVRRLVAKADVFLQNLAPGAAERLGLGDLTAERPELVAVNLSGFGAGGPMEQRKAYDMLIQAEAGVIAITGTPESPAKTGIPTADIAAGMYCSQAVLAALLRRCRTGAGATIEVSMLEATVEWMGYALYTRMYAGTQPARMGLSHSAIAPYDAFPTRDGQVLIGVQNDAGWRALVTAVLDAPELTEDPRFATNVARVRNRAECDAAVAARTSRWSTSELDARLAAAGVPAAQLKEIDQVIDHPQLRARDRWRQVGTEHARINALLPPVTFADVEAHMGDVPALGQHTRALLDEVGVDADDLISRGIAAQAT</sequence>
<dbReference type="InterPro" id="IPR044855">
    <property type="entry name" value="CoA-Trfase_III_dom3_sf"/>
</dbReference>
<proteinExistence type="predicted"/>
<accession>A0A7W8Z0M0</accession>
<protein>
    <submittedName>
        <fullName evidence="2">Crotonobetainyl-CoA:carnitine CoA-transferase CaiB-like acyl-CoA transferase</fullName>
    </submittedName>
</protein>
<dbReference type="RefSeq" id="WP_184608408.1">
    <property type="nucleotide sequence ID" value="NZ_BOOS01000035.1"/>
</dbReference>
<dbReference type="InterPro" id="IPR050483">
    <property type="entry name" value="CoA-transferase_III_domain"/>
</dbReference>
<dbReference type="InterPro" id="IPR023606">
    <property type="entry name" value="CoA-Trfase_III_dom_1_sf"/>
</dbReference>
<evidence type="ECO:0000256" key="1">
    <source>
        <dbReference type="ARBA" id="ARBA00022679"/>
    </source>
</evidence>
<reference evidence="2 3" key="1">
    <citation type="submission" date="2020-08" db="EMBL/GenBank/DDBJ databases">
        <title>Sequencing the genomes of 1000 actinobacteria strains.</title>
        <authorList>
            <person name="Klenk H.-P."/>
        </authorList>
    </citation>
    <scope>NUCLEOTIDE SEQUENCE [LARGE SCALE GENOMIC DNA]</scope>
    <source>
        <strain evidence="2 3">DSM 45790</strain>
    </source>
</reference>
<evidence type="ECO:0000313" key="2">
    <source>
        <dbReference type="EMBL" id="MBB5625142.1"/>
    </source>
</evidence>
<dbReference type="AlphaFoldDB" id="A0A7W8Z0M0"/>
<dbReference type="InterPro" id="IPR003673">
    <property type="entry name" value="CoA-Trfase_fam_III"/>
</dbReference>
<keyword evidence="1 2" id="KW-0808">Transferase</keyword>
<gene>
    <name evidence="2" type="ORF">BJ981_000841</name>
</gene>
<dbReference type="PANTHER" id="PTHR48207">
    <property type="entry name" value="SUCCINATE--HYDROXYMETHYLGLUTARATE COA-TRANSFERASE"/>
    <property type="match status" value="1"/>
</dbReference>
<dbReference type="PANTHER" id="PTHR48207:SF3">
    <property type="entry name" value="SUCCINATE--HYDROXYMETHYLGLUTARATE COA-TRANSFERASE"/>
    <property type="match status" value="1"/>
</dbReference>
<organism evidence="2 3">
    <name type="scientific">Sphaerisporangium krabiense</name>
    <dbReference type="NCBI Taxonomy" id="763782"/>
    <lineage>
        <taxon>Bacteria</taxon>
        <taxon>Bacillati</taxon>
        <taxon>Actinomycetota</taxon>
        <taxon>Actinomycetes</taxon>
        <taxon>Streptosporangiales</taxon>
        <taxon>Streptosporangiaceae</taxon>
        <taxon>Sphaerisporangium</taxon>
    </lineage>
</organism>
<keyword evidence="3" id="KW-1185">Reference proteome</keyword>
<evidence type="ECO:0000313" key="3">
    <source>
        <dbReference type="Proteomes" id="UP000588112"/>
    </source>
</evidence>
<dbReference type="Pfam" id="PF02515">
    <property type="entry name" value="CoA_transf_3"/>
    <property type="match status" value="1"/>
</dbReference>
<dbReference type="Proteomes" id="UP000588112">
    <property type="component" value="Unassembled WGS sequence"/>
</dbReference>
<dbReference type="SUPFAM" id="SSF89796">
    <property type="entry name" value="CoA-transferase family III (CaiB/BaiF)"/>
    <property type="match status" value="1"/>
</dbReference>
<name>A0A7W8Z0M0_9ACTN</name>
<dbReference type="EMBL" id="JACHBR010000001">
    <property type="protein sequence ID" value="MBB5625142.1"/>
    <property type="molecule type" value="Genomic_DNA"/>
</dbReference>
<dbReference type="Gene3D" id="3.40.50.10540">
    <property type="entry name" value="Crotonobetainyl-coa:carnitine coa-transferase, domain 1"/>
    <property type="match status" value="1"/>
</dbReference>
<dbReference type="GO" id="GO:0008410">
    <property type="term" value="F:CoA-transferase activity"/>
    <property type="evidence" value="ECO:0007669"/>
    <property type="project" value="TreeGrafter"/>
</dbReference>
<comment type="caution">
    <text evidence="2">The sequence shown here is derived from an EMBL/GenBank/DDBJ whole genome shotgun (WGS) entry which is preliminary data.</text>
</comment>
<dbReference type="Gene3D" id="3.30.1540.10">
    <property type="entry name" value="formyl-coa transferase, domain 3"/>
    <property type="match status" value="1"/>
</dbReference>